<sequence>MTLEDKAKDVLAYAISVGVVDYDLNDMVELLKANYEMRKFCYRIIDKFNLMK</sequence>
<organism evidence="1">
    <name type="scientific">uncultured Caudovirales phage</name>
    <dbReference type="NCBI Taxonomy" id="2100421"/>
    <lineage>
        <taxon>Viruses</taxon>
        <taxon>Duplodnaviria</taxon>
        <taxon>Heunggongvirae</taxon>
        <taxon>Uroviricota</taxon>
        <taxon>Caudoviricetes</taxon>
        <taxon>Peduoviridae</taxon>
        <taxon>Maltschvirus</taxon>
        <taxon>Maltschvirus maltsch</taxon>
    </lineage>
</organism>
<name>A0A6J5NQU4_9CAUD</name>
<gene>
    <name evidence="1" type="ORF">UFOVP731_35</name>
</gene>
<protein>
    <submittedName>
        <fullName evidence="1">Uncharacterized protein</fullName>
    </submittedName>
</protein>
<evidence type="ECO:0000313" key="1">
    <source>
        <dbReference type="EMBL" id="CAB4161162.1"/>
    </source>
</evidence>
<dbReference type="EMBL" id="LR796705">
    <property type="protein sequence ID" value="CAB4161162.1"/>
    <property type="molecule type" value="Genomic_DNA"/>
</dbReference>
<reference evidence="1" key="1">
    <citation type="submission" date="2020-04" db="EMBL/GenBank/DDBJ databases">
        <authorList>
            <person name="Chiriac C."/>
            <person name="Salcher M."/>
            <person name="Ghai R."/>
            <person name="Kavagutti S V."/>
        </authorList>
    </citation>
    <scope>NUCLEOTIDE SEQUENCE</scope>
</reference>
<proteinExistence type="predicted"/>
<accession>A0A6J5NQU4</accession>